<organism evidence="10 11">
    <name type="scientific">Azospirillum griseum</name>
    <dbReference type="NCBI Taxonomy" id="2496639"/>
    <lineage>
        <taxon>Bacteria</taxon>
        <taxon>Pseudomonadati</taxon>
        <taxon>Pseudomonadota</taxon>
        <taxon>Alphaproteobacteria</taxon>
        <taxon>Rhodospirillales</taxon>
        <taxon>Azospirillaceae</taxon>
        <taxon>Azospirillum</taxon>
    </lineage>
</organism>
<proteinExistence type="inferred from homology"/>
<gene>
    <name evidence="10" type="ORF">EJ903_08925</name>
</gene>
<name>A0A3S0KC65_9PROT</name>
<evidence type="ECO:0000256" key="5">
    <source>
        <dbReference type="ARBA" id="ARBA00022970"/>
    </source>
</evidence>
<keyword evidence="6 9" id="KW-1133">Transmembrane helix</keyword>
<evidence type="ECO:0000256" key="8">
    <source>
        <dbReference type="ARBA" id="ARBA00037998"/>
    </source>
</evidence>
<dbReference type="OrthoDB" id="9779023at2"/>
<dbReference type="PANTHER" id="PTHR11795">
    <property type="entry name" value="BRANCHED-CHAIN AMINO ACID TRANSPORT SYSTEM PERMEASE PROTEIN LIVH"/>
    <property type="match status" value="1"/>
</dbReference>
<keyword evidence="2" id="KW-0813">Transport</keyword>
<feature type="transmembrane region" description="Helical" evidence="9">
    <location>
        <begin position="41"/>
        <end position="60"/>
    </location>
</feature>
<dbReference type="GO" id="GO:0005886">
    <property type="term" value="C:plasma membrane"/>
    <property type="evidence" value="ECO:0007669"/>
    <property type="project" value="UniProtKB-SubCell"/>
</dbReference>
<keyword evidence="5" id="KW-0029">Amino-acid transport</keyword>
<dbReference type="InterPro" id="IPR001851">
    <property type="entry name" value="ABC_transp_permease"/>
</dbReference>
<protein>
    <submittedName>
        <fullName evidence="10">Branched-chain amino acid ABC transporter permease</fullName>
    </submittedName>
</protein>
<feature type="transmembrane region" description="Helical" evidence="9">
    <location>
        <begin position="144"/>
        <end position="162"/>
    </location>
</feature>
<evidence type="ECO:0000256" key="2">
    <source>
        <dbReference type="ARBA" id="ARBA00022448"/>
    </source>
</evidence>
<reference evidence="10 11" key="1">
    <citation type="submission" date="2018-12" db="EMBL/GenBank/DDBJ databases">
        <authorList>
            <person name="Yang Y."/>
        </authorList>
    </citation>
    <scope>NUCLEOTIDE SEQUENCE [LARGE SCALE GENOMIC DNA]</scope>
    <source>
        <strain evidence="10 11">L-25-5w-1</strain>
    </source>
</reference>
<dbReference type="InterPro" id="IPR052157">
    <property type="entry name" value="BCAA_transport_permease"/>
</dbReference>
<comment type="similarity">
    <text evidence="8">Belongs to the binding-protein-dependent transport system permease family. LivHM subfamily.</text>
</comment>
<keyword evidence="4 9" id="KW-0812">Transmembrane</keyword>
<comment type="subcellular location">
    <subcellularLocation>
        <location evidence="1">Cell membrane</location>
        <topology evidence="1">Multi-pass membrane protein</topology>
    </subcellularLocation>
</comment>
<dbReference type="Pfam" id="PF02653">
    <property type="entry name" value="BPD_transp_2"/>
    <property type="match status" value="1"/>
</dbReference>
<evidence type="ECO:0000256" key="7">
    <source>
        <dbReference type="ARBA" id="ARBA00023136"/>
    </source>
</evidence>
<feature type="transmembrane region" description="Helical" evidence="9">
    <location>
        <begin position="6"/>
        <end position="29"/>
    </location>
</feature>
<dbReference type="EMBL" id="RXMA01000006">
    <property type="protein sequence ID" value="RTR21596.1"/>
    <property type="molecule type" value="Genomic_DNA"/>
</dbReference>
<feature type="transmembrane region" description="Helical" evidence="9">
    <location>
        <begin position="265"/>
        <end position="284"/>
    </location>
</feature>
<feature type="transmembrane region" description="Helical" evidence="9">
    <location>
        <begin position="96"/>
        <end position="117"/>
    </location>
</feature>
<feature type="transmembrane region" description="Helical" evidence="9">
    <location>
        <begin position="192"/>
        <end position="216"/>
    </location>
</feature>
<evidence type="ECO:0000256" key="6">
    <source>
        <dbReference type="ARBA" id="ARBA00022989"/>
    </source>
</evidence>
<evidence type="ECO:0000256" key="1">
    <source>
        <dbReference type="ARBA" id="ARBA00004651"/>
    </source>
</evidence>
<dbReference type="CDD" id="cd06582">
    <property type="entry name" value="TM_PBP1_LivH_like"/>
    <property type="match status" value="1"/>
</dbReference>
<evidence type="ECO:0000256" key="9">
    <source>
        <dbReference type="SAM" id="Phobius"/>
    </source>
</evidence>
<dbReference type="GO" id="GO:0022857">
    <property type="term" value="F:transmembrane transporter activity"/>
    <property type="evidence" value="ECO:0007669"/>
    <property type="project" value="InterPro"/>
</dbReference>
<accession>A0A3S0KC65</accession>
<sequence>MTAVQLLVNGLALGAAYALVALGFVLVLNATSAVNFAQGDLVMAGGLLAVALAPLLPSAVPVPGLLLLPLVLVLMAGLGLLLALVAYLPLRRRPPVSVFISTIAIGIILQNGAAVLFGPEPRVGPPLLGDGVVRVGGVAVPEQSLAIMVVAALLIGAQHLVFSRTQLGRRLRATAQDPEMARACGVPVTRMILLTFAIGAACAGAAGLLLANRYFMTPTAGGDLILKAYIAVTVGGWGSVPGAVLGALLIALFEVGVSWLLSQPVAQGALYGVLLVILVLRPQGLFGEAVRRRA</sequence>
<dbReference type="Proteomes" id="UP000277007">
    <property type="component" value="Unassembled WGS sequence"/>
</dbReference>
<feature type="transmembrane region" description="Helical" evidence="9">
    <location>
        <begin position="66"/>
        <end position="89"/>
    </location>
</feature>
<evidence type="ECO:0000256" key="3">
    <source>
        <dbReference type="ARBA" id="ARBA00022475"/>
    </source>
</evidence>
<comment type="caution">
    <text evidence="10">The sequence shown here is derived from an EMBL/GenBank/DDBJ whole genome shotgun (WGS) entry which is preliminary data.</text>
</comment>
<dbReference type="AlphaFoldDB" id="A0A3S0KC65"/>
<keyword evidence="11" id="KW-1185">Reference proteome</keyword>
<feature type="transmembrane region" description="Helical" evidence="9">
    <location>
        <begin position="228"/>
        <end position="253"/>
    </location>
</feature>
<dbReference type="GO" id="GO:0006865">
    <property type="term" value="P:amino acid transport"/>
    <property type="evidence" value="ECO:0007669"/>
    <property type="project" value="UniProtKB-KW"/>
</dbReference>
<evidence type="ECO:0000313" key="11">
    <source>
        <dbReference type="Proteomes" id="UP000277007"/>
    </source>
</evidence>
<keyword evidence="7 9" id="KW-0472">Membrane</keyword>
<keyword evidence="3" id="KW-1003">Cell membrane</keyword>
<evidence type="ECO:0000313" key="10">
    <source>
        <dbReference type="EMBL" id="RTR21596.1"/>
    </source>
</evidence>
<evidence type="ECO:0000256" key="4">
    <source>
        <dbReference type="ARBA" id="ARBA00022692"/>
    </source>
</evidence>
<dbReference type="PANTHER" id="PTHR11795:SF450">
    <property type="entry name" value="ABC TRANSPORTER PERMEASE PROTEIN"/>
    <property type="match status" value="1"/>
</dbReference>